<feature type="transmembrane region" description="Helical" evidence="10">
    <location>
        <begin position="686"/>
        <end position="703"/>
    </location>
</feature>
<feature type="transmembrane region" description="Helical" evidence="10">
    <location>
        <begin position="180"/>
        <end position="198"/>
    </location>
</feature>
<feature type="transmembrane region" description="Helical" evidence="10">
    <location>
        <begin position="101"/>
        <end position="120"/>
    </location>
</feature>
<evidence type="ECO:0000256" key="4">
    <source>
        <dbReference type="ARBA" id="ARBA00022692"/>
    </source>
</evidence>
<evidence type="ECO:0000256" key="5">
    <source>
        <dbReference type="ARBA" id="ARBA00022856"/>
    </source>
</evidence>
<dbReference type="InterPro" id="IPR004813">
    <property type="entry name" value="OPT"/>
</dbReference>
<evidence type="ECO:0000313" key="11">
    <source>
        <dbReference type="EMBL" id="RKP10409.1"/>
    </source>
</evidence>
<keyword evidence="12" id="KW-1185">Reference proteome</keyword>
<keyword evidence="3" id="KW-0813">Transport</keyword>
<dbReference type="GO" id="GO:0015031">
    <property type="term" value="P:protein transport"/>
    <property type="evidence" value="ECO:0007669"/>
    <property type="project" value="UniProtKB-KW"/>
</dbReference>
<dbReference type="Proteomes" id="UP000271241">
    <property type="component" value="Unassembled WGS sequence"/>
</dbReference>
<feature type="region of interest" description="Disordered" evidence="9">
    <location>
        <begin position="23"/>
        <end position="46"/>
    </location>
</feature>
<gene>
    <name evidence="11" type="ORF">THASP1DRAFT_12850</name>
</gene>
<keyword evidence="5" id="KW-0571">Peptide transport</keyword>
<evidence type="ECO:0000256" key="2">
    <source>
        <dbReference type="ARBA" id="ARBA00008807"/>
    </source>
</evidence>
<evidence type="ECO:0000256" key="7">
    <source>
        <dbReference type="ARBA" id="ARBA00022989"/>
    </source>
</evidence>
<dbReference type="GO" id="GO:0016020">
    <property type="term" value="C:membrane"/>
    <property type="evidence" value="ECO:0007669"/>
    <property type="project" value="UniProtKB-SubCell"/>
</dbReference>
<dbReference type="EMBL" id="KZ992454">
    <property type="protein sequence ID" value="RKP10409.1"/>
    <property type="molecule type" value="Genomic_DNA"/>
</dbReference>
<keyword evidence="8 10" id="KW-0472">Membrane</keyword>
<feature type="transmembrane region" description="Helical" evidence="10">
    <location>
        <begin position="252"/>
        <end position="280"/>
    </location>
</feature>
<feature type="transmembrane region" description="Helical" evidence="10">
    <location>
        <begin position="324"/>
        <end position="347"/>
    </location>
</feature>
<evidence type="ECO:0000256" key="10">
    <source>
        <dbReference type="SAM" id="Phobius"/>
    </source>
</evidence>
<proteinExistence type="inferred from homology"/>
<dbReference type="PANTHER" id="PTHR22601">
    <property type="entry name" value="ISP4 LIKE PROTEIN"/>
    <property type="match status" value="1"/>
</dbReference>
<feature type="transmembrane region" description="Helical" evidence="10">
    <location>
        <begin position="454"/>
        <end position="475"/>
    </location>
</feature>
<evidence type="ECO:0000256" key="8">
    <source>
        <dbReference type="ARBA" id="ARBA00023136"/>
    </source>
</evidence>
<feature type="transmembrane region" description="Helical" evidence="10">
    <location>
        <begin position="664"/>
        <end position="680"/>
    </location>
</feature>
<keyword evidence="7 10" id="KW-1133">Transmembrane helix</keyword>
<dbReference type="NCBIfam" id="TIGR00727">
    <property type="entry name" value="ISP4_OPT"/>
    <property type="match status" value="1"/>
</dbReference>
<feature type="transmembrane region" description="Helical" evidence="10">
    <location>
        <begin position="74"/>
        <end position="94"/>
    </location>
</feature>
<evidence type="ECO:0000256" key="3">
    <source>
        <dbReference type="ARBA" id="ARBA00022448"/>
    </source>
</evidence>
<dbReference type="NCBIfam" id="TIGR00728">
    <property type="entry name" value="OPT_sfam"/>
    <property type="match status" value="1"/>
</dbReference>
<feature type="transmembrane region" description="Helical" evidence="10">
    <location>
        <begin position="399"/>
        <end position="422"/>
    </location>
</feature>
<feature type="transmembrane region" description="Helical" evidence="10">
    <location>
        <begin position="635"/>
        <end position="657"/>
    </location>
</feature>
<sequence length="762" mass="85024">MVFKRKPPGRTRSVYATSFASTLAGDNEPYGADRTHPSVVDSAGDPLDDEDSPFEIVRATVSNKDDGTLPTLTFRFWLLSILFTAILSFANQVLAFRDYSILISPIVVQLVSFPLGKGLARVLPDWHVHLGTFSFRLNPGPFNMKEHALIIACANSASAVAYAVDIIVVRRIFYQVDRGFLGGLLLVLTTQCLGYGLAGICRRFLIRPAAMIWPANLVSVALYRTLHEEADLEALETDAGGSGARATTRMRFFMIATLGSFAYYFLPGYLASFLGAISILCLIHPHSLLLNQLGSGRHGLGILSFSLDWNNVISFLGSPMVTPFWASLNLFVGFVIVCWILLPIGYYSNWWNAKQFPIIGADVYDINGKSYPVLSVLNKTTWSLDETLYKQYGEGYMSFYFAISYGAGFATLGAVVVHTMLYHGREIMARLRDVRTGAEDIHARLMDRYQEVPNWWYVTVLMLNTGLAILTCHLYDLDLPWWGLLLAVLMAAVFIVPIGIITAIANQTPGLNIITEFIIGYLLPGRPIANMTFKTYGYISVVQGISFLGDLKLGHYMKIPPRHMFLAQMIGTIIAGVINLATAYLMMNIVPNLCAPDGNVAATRWSCSNTRTFYSASIIWGVIGPKRLFSTTESLYSPILWAFLIGALLPIPCWLLARRFPGSWLVYVHAPILLSATSLMPPARPAMYNTWIIVGFVFQFVIYRYRHHWWSRFNYVLSAALETGTALGALVVFFAFQLRRVHLDWWGNNDLCRADLDHSNTS</sequence>
<feature type="transmembrane region" description="Helical" evidence="10">
    <location>
        <begin position="481"/>
        <end position="504"/>
    </location>
</feature>
<evidence type="ECO:0000256" key="6">
    <source>
        <dbReference type="ARBA" id="ARBA00022927"/>
    </source>
</evidence>
<name>A0A4V1IXA8_9FUNG</name>
<comment type="subcellular location">
    <subcellularLocation>
        <location evidence="1">Membrane</location>
        <topology evidence="1">Multi-pass membrane protein</topology>
    </subcellularLocation>
</comment>
<dbReference type="Pfam" id="PF03169">
    <property type="entry name" value="OPT"/>
    <property type="match status" value="1"/>
</dbReference>
<evidence type="ECO:0000256" key="9">
    <source>
        <dbReference type="SAM" id="MobiDB-lite"/>
    </source>
</evidence>
<evidence type="ECO:0000313" key="12">
    <source>
        <dbReference type="Proteomes" id="UP000271241"/>
    </source>
</evidence>
<dbReference type="InterPro" id="IPR004648">
    <property type="entry name" value="Oligpept_transpt"/>
</dbReference>
<accession>A0A4V1IXA8</accession>
<comment type="similarity">
    <text evidence="2">Belongs to the oligopeptide OPT transporter family.</text>
</comment>
<protein>
    <submittedName>
        <fullName evidence="11">OPT oligopeptide transporter protein-domain-containing protein</fullName>
    </submittedName>
</protein>
<dbReference type="AlphaFoldDB" id="A0A4V1IXA8"/>
<reference evidence="12" key="1">
    <citation type="journal article" date="2018" name="Nat. Microbiol.">
        <title>Leveraging single-cell genomics to expand the fungal tree of life.</title>
        <authorList>
            <person name="Ahrendt S.R."/>
            <person name="Quandt C.A."/>
            <person name="Ciobanu D."/>
            <person name="Clum A."/>
            <person name="Salamov A."/>
            <person name="Andreopoulos B."/>
            <person name="Cheng J.F."/>
            <person name="Woyke T."/>
            <person name="Pelin A."/>
            <person name="Henrissat B."/>
            <person name="Reynolds N.K."/>
            <person name="Benny G.L."/>
            <person name="Smith M.E."/>
            <person name="James T.Y."/>
            <person name="Grigoriev I.V."/>
        </authorList>
    </citation>
    <scope>NUCLEOTIDE SEQUENCE [LARGE SCALE GENOMIC DNA]</scope>
    <source>
        <strain evidence="12">RSA 1356</strain>
    </source>
</reference>
<keyword evidence="4 10" id="KW-0812">Transmembrane</keyword>
<organism evidence="11 12">
    <name type="scientific">Thamnocephalis sphaerospora</name>
    <dbReference type="NCBI Taxonomy" id="78915"/>
    <lineage>
        <taxon>Eukaryota</taxon>
        <taxon>Fungi</taxon>
        <taxon>Fungi incertae sedis</taxon>
        <taxon>Zoopagomycota</taxon>
        <taxon>Zoopagomycotina</taxon>
        <taxon>Zoopagomycetes</taxon>
        <taxon>Zoopagales</taxon>
        <taxon>Sigmoideomycetaceae</taxon>
        <taxon>Thamnocephalis</taxon>
    </lineage>
</organism>
<evidence type="ECO:0000256" key="1">
    <source>
        <dbReference type="ARBA" id="ARBA00004141"/>
    </source>
</evidence>
<feature type="transmembrane region" description="Helical" evidence="10">
    <location>
        <begin position="148"/>
        <end position="168"/>
    </location>
</feature>
<feature type="transmembrane region" description="Helical" evidence="10">
    <location>
        <begin position="565"/>
        <end position="587"/>
    </location>
</feature>
<keyword evidence="6" id="KW-0653">Protein transport</keyword>
<dbReference type="GO" id="GO:0035673">
    <property type="term" value="F:oligopeptide transmembrane transporter activity"/>
    <property type="evidence" value="ECO:0007669"/>
    <property type="project" value="InterPro"/>
</dbReference>
<feature type="transmembrane region" description="Helical" evidence="10">
    <location>
        <begin position="715"/>
        <end position="736"/>
    </location>
</feature>
<dbReference type="OrthoDB" id="9986677at2759"/>
<feature type="transmembrane region" description="Helical" evidence="10">
    <location>
        <begin position="511"/>
        <end position="529"/>
    </location>
</feature>